<organism evidence="2 3">
    <name type="scientific">Allocoprobacillus halotolerans</name>
    <dbReference type="NCBI Taxonomy" id="2944914"/>
    <lineage>
        <taxon>Bacteria</taxon>
        <taxon>Bacillati</taxon>
        <taxon>Bacillota</taxon>
        <taxon>Erysipelotrichia</taxon>
        <taxon>Erysipelotrichales</taxon>
        <taxon>Erysipelotrichaceae</taxon>
        <taxon>Allocoprobacillus</taxon>
    </lineage>
</organism>
<reference evidence="2" key="1">
    <citation type="submission" date="2022-07" db="EMBL/GenBank/DDBJ databases">
        <title>Faecal culturing of patients with breast cancer.</title>
        <authorList>
            <person name="Teng N.M.Y."/>
            <person name="Kiu R."/>
            <person name="Evans R."/>
            <person name="Baker D.J."/>
            <person name="Zenner C."/>
            <person name="Robinson S.D."/>
            <person name="Hall L.J."/>
        </authorList>
    </citation>
    <scope>NUCLEOTIDE SEQUENCE</scope>
    <source>
        <strain evidence="2">LH1062</strain>
    </source>
</reference>
<evidence type="ECO:0000313" key="3">
    <source>
        <dbReference type="Proteomes" id="UP001060112"/>
    </source>
</evidence>
<name>A0ABY5I3T5_9FIRM</name>
<feature type="compositionally biased region" description="Polar residues" evidence="1">
    <location>
        <begin position="173"/>
        <end position="203"/>
    </location>
</feature>
<feature type="region of interest" description="Disordered" evidence="1">
    <location>
        <begin position="83"/>
        <end position="203"/>
    </location>
</feature>
<sequence>MIEFKSLLTNSIAFEIIHRSGLNVNDYFTAEDFYAIKDFNSIDMIMQLGTASRDLCEIGMNDISAKAKEIMIRTFEQSKQMIQNRGVNNERSDIHERIDVQSSGRLSNAKSESRRTNLQQPIRKDEIQLPQNKLSGTSSRIESEEQTEQTFKNSQSGSSTKNGNFDGGIAEETASSRQGNSSDGMGTTYGQSKRTSRGNNLSRDNLQLDLGLGGEEIKNALPPFDLQDLPALLREDVSLQHSREEIQQFFMEHTDDKERADYLAECYDDTLVETFRRPEKMTTLILVTRKMVTGLMYGLVAGKTKNPNLIYLSFSFNWKSQN</sequence>
<feature type="compositionally biased region" description="Polar residues" evidence="1">
    <location>
        <begin position="148"/>
        <end position="163"/>
    </location>
</feature>
<evidence type="ECO:0000313" key="2">
    <source>
        <dbReference type="EMBL" id="UTY39442.1"/>
    </source>
</evidence>
<proteinExistence type="predicted"/>
<dbReference type="Proteomes" id="UP001060112">
    <property type="component" value="Chromosome"/>
</dbReference>
<keyword evidence="3" id="KW-1185">Reference proteome</keyword>
<dbReference type="EMBL" id="CP101620">
    <property type="protein sequence ID" value="UTY39442.1"/>
    <property type="molecule type" value="Genomic_DNA"/>
</dbReference>
<gene>
    <name evidence="2" type="ORF">NMU03_00995</name>
</gene>
<feature type="compositionally biased region" description="Basic and acidic residues" evidence="1">
    <location>
        <begin position="88"/>
        <end position="99"/>
    </location>
</feature>
<feature type="compositionally biased region" description="Polar residues" evidence="1">
    <location>
        <begin position="100"/>
        <end position="120"/>
    </location>
</feature>
<evidence type="ECO:0000256" key="1">
    <source>
        <dbReference type="SAM" id="MobiDB-lite"/>
    </source>
</evidence>
<accession>A0ABY5I3T5</accession>
<feature type="compositionally biased region" description="Polar residues" evidence="1">
    <location>
        <begin position="129"/>
        <end position="140"/>
    </location>
</feature>
<protein>
    <submittedName>
        <fullName evidence="2">Uncharacterized protein</fullName>
    </submittedName>
</protein>